<comment type="similarity">
    <text evidence="3 12">Belongs to the thiolase-like superfamily. Thiolase family.</text>
</comment>
<accession>A0A5B8Y002</accession>
<name>A0A4Y6PPF4_PERCE</name>
<dbReference type="InterPro" id="IPR020617">
    <property type="entry name" value="Thiolase_C"/>
</dbReference>
<dbReference type="PANTHER" id="PTHR43853:SF8">
    <property type="entry name" value="3-KETOACYL-COA THIOLASE, PEROXISOMAL"/>
    <property type="match status" value="1"/>
</dbReference>
<evidence type="ECO:0000256" key="3">
    <source>
        <dbReference type="ARBA" id="ARBA00010982"/>
    </source>
</evidence>
<evidence type="ECO:0000256" key="5">
    <source>
        <dbReference type="ARBA" id="ARBA00022832"/>
    </source>
</evidence>
<dbReference type="GO" id="GO:0006635">
    <property type="term" value="P:fatty acid beta-oxidation"/>
    <property type="evidence" value="ECO:0007669"/>
    <property type="project" value="TreeGrafter"/>
</dbReference>
<evidence type="ECO:0000256" key="8">
    <source>
        <dbReference type="ARBA" id="ARBA00023140"/>
    </source>
</evidence>
<dbReference type="Pfam" id="PF00108">
    <property type="entry name" value="Thiolase_N"/>
    <property type="match status" value="1"/>
</dbReference>
<evidence type="ECO:0000259" key="13">
    <source>
        <dbReference type="Pfam" id="PF00108"/>
    </source>
</evidence>
<dbReference type="EC" id="2.3.1.16" evidence="10"/>
<organism evidence="15 16">
    <name type="scientific">Persicimonas caeni</name>
    <dbReference type="NCBI Taxonomy" id="2292766"/>
    <lineage>
        <taxon>Bacteria</taxon>
        <taxon>Deltaproteobacteria</taxon>
        <taxon>Bradymonadales</taxon>
        <taxon>Bradymonadaceae</taxon>
        <taxon>Persicimonas</taxon>
    </lineage>
</organism>
<dbReference type="PIRSF" id="PIRSF000429">
    <property type="entry name" value="Ac-CoA_Ac_transf"/>
    <property type="match status" value="1"/>
</dbReference>
<dbReference type="InterPro" id="IPR020613">
    <property type="entry name" value="Thiolase_CS"/>
</dbReference>
<dbReference type="PANTHER" id="PTHR43853">
    <property type="entry name" value="3-KETOACYL-COA THIOLASE, PEROXISOMAL"/>
    <property type="match status" value="1"/>
</dbReference>
<sequence>METREVVIVSYARTPFCKAKKGLLKDTRPDTMAAEAIKAALERAEGLKAEDIEDVVIGCAMPEGEQGMNVARIASLMAGLPDTVPAMTVNRFCSSGLQTISQVAERIMIGAIDVGIAGGTESMTMVPMGGNKPSANPQMMEEHPEIYIPMGTTAENVAKRFEVSREDQDKFALRSHERAVDAWERGFMQGEVIPVHTEVVNHDGTRKEVTVSKDDGPRPDSSLEVLAKLPTVFDRKGGSVTPGNASPLTDGAAAVVVMSKEKADELGLEPMGYYRGFQVAGVAPEIMGIGPVPAIRKLMEKHDMSVEDIDLFEINEAFASQSVYSARELGVDMDKLNVNGGAIALGHPLGVSGTRMTGTILRALEEQDGRFGVVSMCIGGGMGAAGLFERIKK</sequence>
<dbReference type="RefSeq" id="WP_141196485.1">
    <property type="nucleotide sequence ID" value="NZ_CP041186.1"/>
</dbReference>
<dbReference type="InterPro" id="IPR020615">
    <property type="entry name" value="Thiolase_acyl_enz_int_AS"/>
</dbReference>
<dbReference type="GO" id="GO:0010124">
    <property type="term" value="P:phenylacetate catabolic process"/>
    <property type="evidence" value="ECO:0007669"/>
    <property type="project" value="TreeGrafter"/>
</dbReference>
<dbReference type="EMBL" id="CP041186">
    <property type="protein sequence ID" value="QDG49989.1"/>
    <property type="molecule type" value="Genomic_DNA"/>
</dbReference>
<reference evidence="15 16" key="1">
    <citation type="submission" date="2019-06" db="EMBL/GenBank/DDBJ databases">
        <title>Persicimonas caeni gen. nov., sp. nov., a predatory bacterium isolated from solar saltern.</title>
        <authorList>
            <person name="Wang S."/>
        </authorList>
    </citation>
    <scope>NUCLEOTIDE SEQUENCE [LARGE SCALE GENOMIC DNA]</scope>
    <source>
        <strain evidence="15 16">YN101</strain>
    </source>
</reference>
<dbReference type="FunFam" id="3.40.47.10:FF:000010">
    <property type="entry name" value="Acetyl-CoA acetyltransferase (Thiolase)"/>
    <property type="match status" value="1"/>
</dbReference>
<feature type="active site" description="Acyl-thioester intermediate" evidence="11">
    <location>
        <position position="93"/>
    </location>
</feature>
<feature type="active site" description="Proton acceptor" evidence="11">
    <location>
        <position position="347"/>
    </location>
</feature>
<dbReference type="InterPro" id="IPR002155">
    <property type="entry name" value="Thiolase"/>
</dbReference>
<dbReference type="SUPFAM" id="SSF53901">
    <property type="entry name" value="Thiolase-like"/>
    <property type="match status" value="2"/>
</dbReference>
<dbReference type="NCBIfam" id="TIGR01930">
    <property type="entry name" value="AcCoA-C-Actrans"/>
    <property type="match status" value="1"/>
</dbReference>
<dbReference type="InterPro" id="IPR050215">
    <property type="entry name" value="Thiolase-like_sf_Thiolase"/>
</dbReference>
<dbReference type="GO" id="GO:0005737">
    <property type="term" value="C:cytoplasm"/>
    <property type="evidence" value="ECO:0007669"/>
    <property type="project" value="UniProtKB-ARBA"/>
</dbReference>
<dbReference type="PROSITE" id="PS00098">
    <property type="entry name" value="THIOLASE_1"/>
    <property type="match status" value="1"/>
</dbReference>
<keyword evidence="5" id="KW-0276">Fatty acid metabolism</keyword>
<evidence type="ECO:0000256" key="10">
    <source>
        <dbReference type="ARBA" id="ARBA00024073"/>
    </source>
</evidence>
<evidence type="ECO:0000256" key="4">
    <source>
        <dbReference type="ARBA" id="ARBA00022679"/>
    </source>
</evidence>
<dbReference type="InterPro" id="IPR020616">
    <property type="entry name" value="Thiolase_N"/>
</dbReference>
<gene>
    <name evidence="15" type="ORF">FIV42_04310</name>
</gene>
<evidence type="ECO:0000256" key="7">
    <source>
        <dbReference type="ARBA" id="ARBA00023098"/>
    </source>
</evidence>
<dbReference type="AlphaFoldDB" id="A0A4Y6PPF4"/>
<dbReference type="PROSITE" id="PS00737">
    <property type="entry name" value="THIOLASE_2"/>
    <property type="match status" value="1"/>
</dbReference>
<evidence type="ECO:0000256" key="2">
    <source>
        <dbReference type="ARBA" id="ARBA00005189"/>
    </source>
</evidence>
<proteinExistence type="inferred from homology"/>
<evidence type="ECO:0000256" key="6">
    <source>
        <dbReference type="ARBA" id="ARBA00022946"/>
    </source>
</evidence>
<dbReference type="InterPro" id="IPR016039">
    <property type="entry name" value="Thiolase-like"/>
</dbReference>
<dbReference type="Gene3D" id="3.40.47.10">
    <property type="match status" value="1"/>
</dbReference>
<keyword evidence="6" id="KW-0809">Transit peptide</keyword>
<comment type="pathway">
    <text evidence="2">Lipid metabolism.</text>
</comment>
<evidence type="ECO:0000256" key="11">
    <source>
        <dbReference type="PIRSR" id="PIRSR000429-1"/>
    </source>
</evidence>
<dbReference type="PROSITE" id="PS00099">
    <property type="entry name" value="THIOLASE_3"/>
    <property type="match status" value="1"/>
</dbReference>
<evidence type="ECO:0000256" key="9">
    <source>
        <dbReference type="ARBA" id="ARBA00023315"/>
    </source>
</evidence>
<comment type="subcellular location">
    <subcellularLocation>
        <location evidence="1">Peroxisome</location>
    </subcellularLocation>
</comment>
<dbReference type="InterPro" id="IPR020610">
    <property type="entry name" value="Thiolase_AS"/>
</dbReference>
<keyword evidence="8" id="KW-0576">Peroxisome</keyword>
<dbReference type="GO" id="GO:0003988">
    <property type="term" value="F:acetyl-CoA C-acyltransferase activity"/>
    <property type="evidence" value="ECO:0007669"/>
    <property type="project" value="UniProtKB-EC"/>
</dbReference>
<evidence type="ECO:0000256" key="12">
    <source>
        <dbReference type="RuleBase" id="RU003557"/>
    </source>
</evidence>
<protein>
    <recommendedName>
        <fullName evidence="10">acetyl-CoA C-acyltransferase</fullName>
        <ecNumber evidence="10">2.3.1.16</ecNumber>
    </recommendedName>
</protein>
<keyword evidence="4 12" id="KW-0808">Transferase</keyword>
<keyword evidence="16" id="KW-1185">Reference proteome</keyword>
<feature type="active site" description="Proton acceptor" evidence="11">
    <location>
        <position position="377"/>
    </location>
</feature>
<evidence type="ECO:0000259" key="14">
    <source>
        <dbReference type="Pfam" id="PF02803"/>
    </source>
</evidence>
<evidence type="ECO:0000313" key="16">
    <source>
        <dbReference type="Proteomes" id="UP000315995"/>
    </source>
</evidence>
<evidence type="ECO:0000313" key="15">
    <source>
        <dbReference type="EMBL" id="QDG49989.1"/>
    </source>
</evidence>
<dbReference type="CDD" id="cd00751">
    <property type="entry name" value="thiolase"/>
    <property type="match status" value="1"/>
</dbReference>
<dbReference type="Proteomes" id="UP000315995">
    <property type="component" value="Chromosome"/>
</dbReference>
<dbReference type="OrthoDB" id="4565318at2"/>
<feature type="domain" description="Thiolase C-terminal" evidence="14">
    <location>
        <begin position="269"/>
        <end position="389"/>
    </location>
</feature>
<feature type="domain" description="Thiolase N-terminal" evidence="13">
    <location>
        <begin position="6"/>
        <end position="261"/>
    </location>
</feature>
<keyword evidence="7" id="KW-0443">Lipid metabolism</keyword>
<dbReference type="Pfam" id="PF02803">
    <property type="entry name" value="Thiolase_C"/>
    <property type="match status" value="1"/>
</dbReference>
<evidence type="ECO:0000256" key="1">
    <source>
        <dbReference type="ARBA" id="ARBA00004275"/>
    </source>
</evidence>
<accession>A0A4Y6PPF4</accession>
<keyword evidence="9 12" id="KW-0012">Acyltransferase</keyword>